<dbReference type="InterPro" id="IPR029044">
    <property type="entry name" value="Nucleotide-diphossugar_trans"/>
</dbReference>
<protein>
    <recommendedName>
        <fullName evidence="4">Glycosyltransferase</fullName>
    </recommendedName>
</protein>
<dbReference type="Pfam" id="PF04488">
    <property type="entry name" value="Gly_transf_sug"/>
    <property type="match status" value="1"/>
</dbReference>
<organism evidence="2 3">
    <name type="scientific">Patella caerulea</name>
    <name type="common">Rayed Mediterranean limpet</name>
    <dbReference type="NCBI Taxonomy" id="87958"/>
    <lineage>
        <taxon>Eukaryota</taxon>
        <taxon>Metazoa</taxon>
        <taxon>Spiralia</taxon>
        <taxon>Lophotrochozoa</taxon>
        <taxon>Mollusca</taxon>
        <taxon>Gastropoda</taxon>
        <taxon>Patellogastropoda</taxon>
        <taxon>Patelloidea</taxon>
        <taxon>Patellidae</taxon>
        <taxon>Patella</taxon>
    </lineage>
</organism>
<keyword evidence="3" id="KW-1185">Reference proteome</keyword>
<proteinExistence type="predicted"/>
<dbReference type="SUPFAM" id="SSF53448">
    <property type="entry name" value="Nucleotide-diphospho-sugar transferases"/>
    <property type="match status" value="1"/>
</dbReference>
<dbReference type="AlphaFoldDB" id="A0AAN8J154"/>
<dbReference type="PANTHER" id="PTHR46830:SF1">
    <property type="entry name" value="ALPHA-1,4-N-ACETYLGLUCOSAMINYLTRANSFERASE"/>
    <property type="match status" value="1"/>
</dbReference>
<dbReference type="Gene3D" id="3.90.550.20">
    <property type="match status" value="1"/>
</dbReference>
<dbReference type="PANTHER" id="PTHR46830">
    <property type="entry name" value="TRANSFERASE, PUTATIVE-RELATED"/>
    <property type="match status" value="1"/>
</dbReference>
<evidence type="ECO:0008006" key="4">
    <source>
        <dbReference type="Google" id="ProtNLM"/>
    </source>
</evidence>
<dbReference type="InterPro" id="IPR007577">
    <property type="entry name" value="GlycoTrfase_DXD_sugar-bd_CS"/>
</dbReference>
<evidence type="ECO:0000256" key="1">
    <source>
        <dbReference type="SAM" id="Phobius"/>
    </source>
</evidence>
<dbReference type="Proteomes" id="UP001347796">
    <property type="component" value="Unassembled WGS sequence"/>
</dbReference>
<feature type="transmembrane region" description="Helical" evidence="1">
    <location>
        <begin position="7"/>
        <end position="26"/>
    </location>
</feature>
<dbReference type="EMBL" id="JAZGQO010000015">
    <property type="protein sequence ID" value="KAK6169083.1"/>
    <property type="molecule type" value="Genomic_DNA"/>
</dbReference>
<keyword evidence="1" id="KW-0812">Transmembrane</keyword>
<sequence>MKKIHGTLWLLLIGIVLYTCLQIYLIGSLCSTYDFIGKFQRSDTIQRLEYKFAVYKFPDSIPRDVSELERRKIPNIFYYVFCSSVRNHTFTFHHYLSVISVWRNFEPDSIEINYKGAITQDKYNIWLDELKLKIPSLIVKEMPDYWMMNDGCASSYGIAVLRDRGGVFVSSDVVLTKHSLSHMDIPFSLIVDYNNNIKVVFSTPQHSDLNYIKITSSLRYVNSKQNFSSIANKCYEYRKNVFEYSRSHCMVVISNLLPKDLFAATTSQDNYLYHLYTGKRTVRMGNDTHAISGNCDVDVQYAKHIPKIVHYIWFHAVKLTYAMYLSLISTLYIVKPDKIYIHSDLHIHGDYWEKLKNNPKIILVYRETPRTIFGHMVKYSTHGSDIVRADILFKYGGVYLDWDVIWLKSIDDLLTSGFPAIANYDHMVATVTFPSQINLGVAMAKPRSKFIQKWQEAFVNYKTDDFYYNALQLPYQIFERNPELLHIEDKLQVMCFRLKCHPIFHKDHRDWTRKQPFDWHHVYSIHFTYPDPPEFKSESVLLKSTVMFADIGRHVLSHSPDKDDKVL</sequence>
<evidence type="ECO:0000313" key="2">
    <source>
        <dbReference type="EMBL" id="KAK6169083.1"/>
    </source>
</evidence>
<comment type="caution">
    <text evidence="2">The sequence shown here is derived from an EMBL/GenBank/DDBJ whole genome shotgun (WGS) entry which is preliminary data.</text>
</comment>
<accession>A0AAN8J154</accession>
<evidence type="ECO:0000313" key="3">
    <source>
        <dbReference type="Proteomes" id="UP001347796"/>
    </source>
</evidence>
<reference evidence="2 3" key="1">
    <citation type="submission" date="2024-01" db="EMBL/GenBank/DDBJ databases">
        <title>The genome of the rayed Mediterranean limpet Patella caerulea (Linnaeus, 1758).</title>
        <authorList>
            <person name="Anh-Thu Weber A."/>
            <person name="Halstead-Nussloch G."/>
        </authorList>
    </citation>
    <scope>NUCLEOTIDE SEQUENCE [LARGE SCALE GENOMIC DNA]</scope>
    <source>
        <strain evidence="2">AATW-2023a</strain>
        <tissue evidence="2">Whole specimen</tissue>
    </source>
</reference>
<keyword evidence="1" id="KW-1133">Transmembrane helix</keyword>
<gene>
    <name evidence="2" type="ORF">SNE40_020204</name>
</gene>
<name>A0AAN8J154_PATCE</name>
<keyword evidence="1" id="KW-0472">Membrane</keyword>